<organism evidence="1 2">
    <name type="scientific">Heyndrickxia coagulans</name>
    <name type="common">Weizmannia coagulans</name>
    <dbReference type="NCBI Taxonomy" id="1398"/>
    <lineage>
        <taxon>Bacteria</taxon>
        <taxon>Bacillati</taxon>
        <taxon>Bacillota</taxon>
        <taxon>Bacilli</taxon>
        <taxon>Bacillales</taxon>
        <taxon>Bacillaceae</taxon>
        <taxon>Heyndrickxia</taxon>
    </lineage>
</organism>
<sequence length="50" mass="5660">MTRGILFDRHYRTDPVQLCAGCCGLVRILLMCNCNISILEIYACCFLSLC</sequence>
<accession>A0A133KSR1</accession>
<dbReference type="EMBL" id="LRPN01000055">
    <property type="protein sequence ID" value="KWZ82542.1"/>
    <property type="molecule type" value="Genomic_DNA"/>
</dbReference>
<proteinExistence type="predicted"/>
<evidence type="ECO:0000313" key="2">
    <source>
        <dbReference type="Proteomes" id="UP000070376"/>
    </source>
</evidence>
<reference evidence="2" key="1">
    <citation type="submission" date="2016-01" db="EMBL/GenBank/DDBJ databases">
        <authorList>
            <person name="Mitreva M."/>
            <person name="Pepin K.H."/>
            <person name="Mihindukulasuriya K.A."/>
            <person name="Fulton R."/>
            <person name="Fronick C."/>
            <person name="O'Laughlin M."/>
            <person name="Miner T."/>
            <person name="Herter B."/>
            <person name="Rosa B.A."/>
            <person name="Cordes M."/>
            <person name="Tomlinson C."/>
            <person name="Wollam A."/>
            <person name="Palsikar V.B."/>
            <person name="Mardis E.R."/>
            <person name="Wilson R.K."/>
        </authorList>
    </citation>
    <scope>NUCLEOTIDE SEQUENCE [LARGE SCALE GENOMIC DNA]</scope>
    <source>
        <strain evidence="2">GED7749B</strain>
    </source>
</reference>
<dbReference type="PATRIC" id="fig|1398.22.peg.1746"/>
<comment type="caution">
    <text evidence="1">The sequence shown here is derived from an EMBL/GenBank/DDBJ whole genome shotgun (WGS) entry which is preliminary data.</text>
</comment>
<gene>
    <name evidence="1" type="ORF">HMPREF3213_01739</name>
</gene>
<protein>
    <submittedName>
        <fullName evidence="1">Uncharacterized protein</fullName>
    </submittedName>
</protein>
<dbReference type="AlphaFoldDB" id="A0A133KSR1"/>
<dbReference type="Proteomes" id="UP000070376">
    <property type="component" value="Unassembled WGS sequence"/>
</dbReference>
<evidence type="ECO:0000313" key="1">
    <source>
        <dbReference type="EMBL" id="KWZ82542.1"/>
    </source>
</evidence>
<name>A0A133KSR1_HEYCO</name>